<reference evidence="1 2" key="1">
    <citation type="submission" date="2021-01" db="EMBL/GenBank/DDBJ databases">
        <title>WGS of actinomycetes isolated from Thailand.</title>
        <authorList>
            <person name="Thawai C."/>
        </authorList>
    </citation>
    <scope>NUCLEOTIDE SEQUENCE [LARGE SCALE GENOMIC DNA]</scope>
    <source>
        <strain evidence="1 2">CH5-8</strain>
    </source>
</reference>
<organism evidence="1 2">
    <name type="scientific">Streptomyces musisoli</name>
    <dbReference type="NCBI Taxonomy" id="2802280"/>
    <lineage>
        <taxon>Bacteria</taxon>
        <taxon>Bacillati</taxon>
        <taxon>Actinomycetota</taxon>
        <taxon>Actinomycetes</taxon>
        <taxon>Kitasatosporales</taxon>
        <taxon>Streptomycetaceae</taxon>
        <taxon>Streptomyces</taxon>
    </lineage>
</organism>
<accession>A0ABS1NZV5</accession>
<evidence type="ECO:0008006" key="3">
    <source>
        <dbReference type="Google" id="ProtNLM"/>
    </source>
</evidence>
<name>A0ABS1NZV5_9ACTN</name>
<evidence type="ECO:0000313" key="1">
    <source>
        <dbReference type="EMBL" id="MBL1105598.1"/>
    </source>
</evidence>
<dbReference type="EMBL" id="JAERRH010000004">
    <property type="protein sequence ID" value="MBL1105598.1"/>
    <property type="molecule type" value="Genomic_DNA"/>
</dbReference>
<sequence length="679" mass="73582">MPTYHEIMTADLATLTTAAERWDGMAGEFAKQEKAYRRDVHDVSAGPAHWAGMSAEAAHGRFAVTLKEFQYAQTEAKAIAALLRDAHAQFAELRTRLKTARREALAAGMRVSDTGCVSADPDGPAEDTDESAVRSWQDRIDKAVRDVTDADDGVRTALKAVVVDSGPLVGGRGFNGRATGDIERYEALAAEESLAKLARGGQLSAKELAGLERLFRDNADDEAFARTLLGDLGPDGTIRLTNRLNDLLHMGVGGRSGSFLHSCAAIEAGLADSLATATHDTDSPWYRHWRAEMRHAGTERYATEVQGARLDRAVGYQSLVTLMKAGHGYAPAMLADLTDDMIAAEKREPGIWQLKGEYAGRHGGWFANDPVDGVLGVMSRDPQAAARYLSSDAHMKYLMRERDWNVTLDVRQTATSTMYAEGLDADDRAGFGAALQAAATGIDPGARNAHYVPHGARNEAVLRSALGYAADAGDDLPAALRRPMADILVNHGETVHASMSEIDIARSPLKQEQLFEVAKQISKDRDAYGVLNGGLNQAMVSGIHHDHSHSNESLLRAGRTVGFLEEARVQAQGDPKTPDFEAKPLFDKAISFIPVAGDDVQEGFDYVTGRWLEDEQERLDEKRSQDNADAYKARNGQLMALVGEWSKVRGRGGDMFESQELINRSAENGASHARGVSGD</sequence>
<proteinExistence type="predicted"/>
<gene>
    <name evidence="1" type="ORF">JK361_13555</name>
</gene>
<evidence type="ECO:0000313" key="2">
    <source>
        <dbReference type="Proteomes" id="UP000621386"/>
    </source>
</evidence>
<dbReference type="RefSeq" id="WP_201816808.1">
    <property type="nucleotide sequence ID" value="NZ_JAERRH010000004.1"/>
</dbReference>
<dbReference type="Proteomes" id="UP000621386">
    <property type="component" value="Unassembled WGS sequence"/>
</dbReference>
<comment type="caution">
    <text evidence="1">The sequence shown here is derived from an EMBL/GenBank/DDBJ whole genome shotgun (WGS) entry which is preliminary data.</text>
</comment>
<keyword evidence="2" id="KW-1185">Reference proteome</keyword>
<protein>
    <recommendedName>
        <fullName evidence="3">AG2 protein</fullName>
    </recommendedName>
</protein>